<organism evidence="2 3">
    <name type="scientific">Chlamydomonas reinhardtii</name>
    <name type="common">Chlamydomonas smithii</name>
    <dbReference type="NCBI Taxonomy" id="3055"/>
    <lineage>
        <taxon>Eukaryota</taxon>
        <taxon>Viridiplantae</taxon>
        <taxon>Chlorophyta</taxon>
        <taxon>core chlorophytes</taxon>
        <taxon>Chlorophyceae</taxon>
        <taxon>CS clade</taxon>
        <taxon>Chlamydomonadales</taxon>
        <taxon>Chlamydomonadaceae</taxon>
        <taxon>Chlamydomonas</taxon>
    </lineage>
</organism>
<accession>A0A2K3DS26</accession>
<feature type="compositionally biased region" description="Low complexity" evidence="1">
    <location>
        <begin position="82"/>
        <end position="98"/>
    </location>
</feature>
<feature type="compositionally biased region" description="Acidic residues" evidence="1">
    <location>
        <begin position="276"/>
        <end position="285"/>
    </location>
</feature>
<feature type="region of interest" description="Disordered" evidence="1">
    <location>
        <begin position="870"/>
        <end position="893"/>
    </location>
</feature>
<feature type="compositionally biased region" description="Gly residues" evidence="1">
    <location>
        <begin position="536"/>
        <end position="559"/>
    </location>
</feature>
<evidence type="ECO:0000256" key="1">
    <source>
        <dbReference type="SAM" id="MobiDB-lite"/>
    </source>
</evidence>
<dbReference type="RefSeq" id="XP_042924616.1">
    <property type="nucleotide sequence ID" value="XM_043062533.1"/>
</dbReference>
<feature type="compositionally biased region" description="Gly residues" evidence="1">
    <location>
        <begin position="185"/>
        <end position="202"/>
    </location>
</feature>
<proteinExistence type="predicted"/>
<feature type="compositionally biased region" description="Polar residues" evidence="1">
    <location>
        <begin position="514"/>
        <end position="533"/>
    </location>
</feature>
<dbReference type="Proteomes" id="UP000006906">
    <property type="component" value="Chromosome 5"/>
</dbReference>
<feature type="region of interest" description="Disordered" evidence="1">
    <location>
        <begin position="514"/>
        <end position="708"/>
    </location>
</feature>
<feature type="region of interest" description="Disordered" evidence="1">
    <location>
        <begin position="37"/>
        <end position="58"/>
    </location>
</feature>
<feature type="compositionally biased region" description="Low complexity" evidence="1">
    <location>
        <begin position="591"/>
        <end position="600"/>
    </location>
</feature>
<evidence type="ECO:0000313" key="2">
    <source>
        <dbReference type="EMBL" id="PNW83342.1"/>
    </source>
</evidence>
<feature type="compositionally biased region" description="Low complexity" evidence="1">
    <location>
        <begin position="611"/>
        <end position="621"/>
    </location>
</feature>
<dbReference type="GeneID" id="66053504"/>
<protein>
    <submittedName>
        <fullName evidence="2">Uncharacterized protein</fullName>
    </submittedName>
</protein>
<gene>
    <name evidence="2" type="ORF">CHLRE_05g247200v5</name>
</gene>
<evidence type="ECO:0000313" key="3">
    <source>
        <dbReference type="Proteomes" id="UP000006906"/>
    </source>
</evidence>
<feature type="region of interest" description="Disordered" evidence="1">
    <location>
        <begin position="161"/>
        <end position="293"/>
    </location>
</feature>
<dbReference type="OrthoDB" id="552501at2759"/>
<feature type="region of interest" description="Disordered" evidence="1">
    <location>
        <begin position="755"/>
        <end position="777"/>
    </location>
</feature>
<feature type="compositionally biased region" description="Gly residues" evidence="1">
    <location>
        <begin position="673"/>
        <end position="688"/>
    </location>
</feature>
<sequence length="980" mass="91552">MGRYTWLMLDAGKTREPAQPVNMTFAAAALRRHHWASPGASREVGEGTGCAAPEDEPPADAVDEVELIWKKAVAARTLQLTAEQPATPAARAPASPKPDAIHSQPPSRSLNALPRNSALGRADSDYAAVTYSLPPALSFSPSAGDLASVLASRRRLQGTYPAVPPAGAMPPPGPLPDLSIPGQSTSGGSGGGGHGGVGGGGPPRHQPFTAPGVALDSDSEGEGGGGGGGGQEGGRLRPGRQRSRSFSQFPLVVGGGGGMRGAAAAASGDDTRSDDGELADDDCADEPGATEPGLMPADAAAAAATAVATFGLRDSTGVAGVRAVGATTAALVRALSTKNALAGGGPGGGGGGGGLVAALLSSSGAANGGGGAGGGGLGLAGFARGLFGGGAGAAGGGAGGGGGAEVPSSVSDGYDAGWSAGGGGGNEDEGEGGGEGEGEGEGRDGGCLVLPVLRTLLDMQQQSGQAAAALALSAARGKGGSAAKPNSHGGPSAATAISRQASQLLRASASTNRLMSAQSPNGLARQGSSSLATTPPGGGGGGGGGVASPGCRTGSGGAMPDGLRSSPSRTMLMSAMRPSPLALPRSGGAGAADDGGAPEVVGGGADDGLDVDTAAAAAAVPGSGGTAASSRVRLPPGRTKSYGPGMLPSPAAALPVGSPQGGGPRGSPIPRTSGGGSGGGGGGGGLHSPGGPRASTSTGLLPPAATASPRSLTAGVGMGLGLAGSSSPGASPLGSAAAAAAVGLGGAGGGGGLPSPSAAGVKGSPRGSRFSWANKLAGRGPFESPGYNGATSGGGAASPDPLSPAAAVAEAAATTLGGVGGGIIGGGGGAGMYATDAAFGRSASPAPGLATTFSVDSGAAAAAAAAAATRRRQMLTEAPPPPVSSHPPQPLPLRGPVALTVPPGRRTYTGVGASAGAAVMGAPPPVFGEPLGSGTGGLGGLGGLVGSSFKRAGPQQQRDVGVAQLLQPDIGSLLGGHGVG</sequence>
<feature type="compositionally biased region" description="Acidic residues" evidence="1">
    <location>
        <begin position="426"/>
        <end position="439"/>
    </location>
</feature>
<feature type="compositionally biased region" description="Gly residues" evidence="1">
    <location>
        <begin position="222"/>
        <end position="233"/>
    </location>
</feature>
<dbReference type="EMBL" id="CM008966">
    <property type="protein sequence ID" value="PNW83342.1"/>
    <property type="molecule type" value="Genomic_DNA"/>
</dbReference>
<dbReference type="InParanoid" id="A0A2K3DS26"/>
<reference evidence="2 3" key="1">
    <citation type="journal article" date="2007" name="Science">
        <title>The Chlamydomonas genome reveals the evolution of key animal and plant functions.</title>
        <authorList>
            <person name="Merchant S.S."/>
            <person name="Prochnik S.E."/>
            <person name="Vallon O."/>
            <person name="Harris E.H."/>
            <person name="Karpowicz S.J."/>
            <person name="Witman G.B."/>
            <person name="Terry A."/>
            <person name="Salamov A."/>
            <person name="Fritz-Laylin L.K."/>
            <person name="Marechal-Drouard L."/>
            <person name="Marshall W.F."/>
            <person name="Qu L.H."/>
            <person name="Nelson D.R."/>
            <person name="Sanderfoot A.A."/>
            <person name="Spalding M.H."/>
            <person name="Kapitonov V.V."/>
            <person name="Ren Q."/>
            <person name="Ferris P."/>
            <person name="Lindquist E."/>
            <person name="Shapiro H."/>
            <person name="Lucas S.M."/>
            <person name="Grimwood J."/>
            <person name="Schmutz J."/>
            <person name="Cardol P."/>
            <person name="Cerutti H."/>
            <person name="Chanfreau G."/>
            <person name="Chen C.L."/>
            <person name="Cognat V."/>
            <person name="Croft M.T."/>
            <person name="Dent R."/>
            <person name="Dutcher S."/>
            <person name="Fernandez E."/>
            <person name="Fukuzawa H."/>
            <person name="Gonzalez-Ballester D."/>
            <person name="Gonzalez-Halphen D."/>
            <person name="Hallmann A."/>
            <person name="Hanikenne M."/>
            <person name="Hippler M."/>
            <person name="Inwood W."/>
            <person name="Jabbari K."/>
            <person name="Kalanon M."/>
            <person name="Kuras R."/>
            <person name="Lefebvre P.A."/>
            <person name="Lemaire S.D."/>
            <person name="Lobanov A.V."/>
            <person name="Lohr M."/>
            <person name="Manuell A."/>
            <person name="Meier I."/>
            <person name="Mets L."/>
            <person name="Mittag M."/>
            <person name="Mittelmeier T."/>
            <person name="Moroney J.V."/>
            <person name="Moseley J."/>
            <person name="Napoli C."/>
            <person name="Nedelcu A.M."/>
            <person name="Niyogi K."/>
            <person name="Novoselov S.V."/>
            <person name="Paulsen I.T."/>
            <person name="Pazour G."/>
            <person name="Purton S."/>
            <person name="Ral J.P."/>
            <person name="Riano-Pachon D.M."/>
            <person name="Riekhof W."/>
            <person name="Rymarquis L."/>
            <person name="Schroda M."/>
            <person name="Stern D."/>
            <person name="Umen J."/>
            <person name="Willows R."/>
            <person name="Wilson N."/>
            <person name="Zimmer S.L."/>
            <person name="Allmer J."/>
            <person name="Balk J."/>
            <person name="Bisova K."/>
            <person name="Chen C.J."/>
            <person name="Elias M."/>
            <person name="Gendler K."/>
            <person name="Hauser C."/>
            <person name="Lamb M.R."/>
            <person name="Ledford H."/>
            <person name="Long J.C."/>
            <person name="Minagawa J."/>
            <person name="Page M.D."/>
            <person name="Pan J."/>
            <person name="Pootakham W."/>
            <person name="Roje S."/>
            <person name="Rose A."/>
            <person name="Stahlberg E."/>
            <person name="Terauchi A.M."/>
            <person name="Yang P."/>
            <person name="Ball S."/>
            <person name="Bowler C."/>
            <person name="Dieckmann C.L."/>
            <person name="Gladyshev V.N."/>
            <person name="Green P."/>
            <person name="Jorgensen R."/>
            <person name="Mayfield S."/>
            <person name="Mueller-Roeber B."/>
            <person name="Rajamani S."/>
            <person name="Sayre R.T."/>
            <person name="Brokstein P."/>
            <person name="Dubchak I."/>
            <person name="Goodstein D."/>
            <person name="Hornick L."/>
            <person name="Huang Y.W."/>
            <person name="Jhaveri J."/>
            <person name="Luo Y."/>
            <person name="Martinez D."/>
            <person name="Ngau W.C."/>
            <person name="Otillar B."/>
            <person name="Poliakov A."/>
            <person name="Porter A."/>
            <person name="Szajkowski L."/>
            <person name="Werner G."/>
            <person name="Zhou K."/>
            <person name="Grigoriev I.V."/>
            <person name="Rokhsar D.S."/>
            <person name="Grossman A.R."/>
        </authorList>
    </citation>
    <scope>NUCLEOTIDE SEQUENCE [LARGE SCALE GENOMIC DNA]</scope>
    <source>
        <strain evidence="3">CC-503</strain>
    </source>
</reference>
<dbReference type="AlphaFoldDB" id="A0A2K3DS26"/>
<feature type="region of interest" description="Disordered" evidence="1">
    <location>
        <begin position="397"/>
        <end position="445"/>
    </location>
</feature>
<feature type="compositionally biased region" description="Pro residues" evidence="1">
    <location>
        <begin position="878"/>
        <end position="893"/>
    </location>
</feature>
<dbReference type="KEGG" id="cre:CHLRE_05g247200v5"/>
<feature type="region of interest" description="Disordered" evidence="1">
    <location>
        <begin position="783"/>
        <end position="802"/>
    </location>
</feature>
<feature type="region of interest" description="Disordered" evidence="1">
    <location>
        <begin position="82"/>
        <end position="114"/>
    </location>
</feature>
<keyword evidence="3" id="KW-1185">Reference proteome</keyword>
<feature type="compositionally biased region" description="Pro residues" evidence="1">
    <location>
        <begin position="162"/>
        <end position="175"/>
    </location>
</feature>
<feature type="region of interest" description="Disordered" evidence="1">
    <location>
        <begin position="478"/>
        <end position="498"/>
    </location>
</feature>
<dbReference type="Gramene" id="PNW83342">
    <property type="protein sequence ID" value="PNW83342"/>
    <property type="gene ID" value="CHLRE_05g247200v5"/>
</dbReference>
<name>A0A2K3DS26_CHLRE</name>